<evidence type="ECO:0000256" key="3">
    <source>
        <dbReference type="ARBA" id="ARBA00022448"/>
    </source>
</evidence>
<keyword evidence="5 9" id="KW-0812">Transmembrane</keyword>
<protein>
    <submittedName>
        <fullName evidence="11">Flagellar motor protein PomA</fullName>
    </submittedName>
</protein>
<dbReference type="InterPro" id="IPR047055">
    <property type="entry name" value="MotA-like"/>
</dbReference>
<feature type="transmembrane region" description="Helical" evidence="9">
    <location>
        <begin position="178"/>
        <end position="201"/>
    </location>
</feature>
<dbReference type="EMBL" id="RZHG01000007">
    <property type="protein sequence ID" value="RUR33427.1"/>
    <property type="molecule type" value="Genomic_DNA"/>
</dbReference>
<dbReference type="PANTHER" id="PTHR30433:SF2">
    <property type="entry name" value="MOTILITY PROTEIN A"/>
    <property type="match status" value="1"/>
</dbReference>
<evidence type="ECO:0000256" key="7">
    <source>
        <dbReference type="ARBA" id="ARBA00022989"/>
    </source>
</evidence>
<keyword evidence="11" id="KW-0966">Cell projection</keyword>
<comment type="subcellular location">
    <subcellularLocation>
        <location evidence="1">Cell membrane</location>
        <topology evidence="1">Multi-pass membrane protein</topology>
    </subcellularLocation>
</comment>
<dbReference type="InterPro" id="IPR002898">
    <property type="entry name" value="MotA_ExbB_proton_chnl"/>
</dbReference>
<keyword evidence="4" id="KW-1003">Cell membrane</keyword>
<evidence type="ECO:0000256" key="1">
    <source>
        <dbReference type="ARBA" id="ARBA00004651"/>
    </source>
</evidence>
<evidence type="ECO:0000256" key="4">
    <source>
        <dbReference type="ARBA" id="ARBA00022475"/>
    </source>
</evidence>
<proteinExistence type="inferred from homology"/>
<dbReference type="Pfam" id="PF01618">
    <property type="entry name" value="MotA_ExbB"/>
    <property type="match status" value="1"/>
</dbReference>
<evidence type="ECO:0000256" key="6">
    <source>
        <dbReference type="ARBA" id="ARBA00022779"/>
    </source>
</evidence>
<feature type="transmembrane region" description="Helical" evidence="9">
    <location>
        <begin position="145"/>
        <end position="166"/>
    </location>
</feature>
<keyword evidence="6" id="KW-0283">Flagellar rotation</keyword>
<dbReference type="AlphaFoldDB" id="A0A3S0WB39"/>
<name>A0A3S0WB39_9GAMM</name>
<evidence type="ECO:0000256" key="5">
    <source>
        <dbReference type="ARBA" id="ARBA00022692"/>
    </source>
</evidence>
<dbReference type="PANTHER" id="PTHR30433">
    <property type="entry name" value="CHEMOTAXIS PROTEIN MOTA"/>
    <property type="match status" value="1"/>
</dbReference>
<sequence length="262" mass="28200">MDLATLIGLVGAAVLVGASVIMGTSPEVFMNPTGLLLVVGGSLFVVLAKFSITQFKFAFKAAARAFKFQLPSTQASIDELVELAKVARREGMIALENREVNSPFLKKGLQMLADGYSAEMIKDMMEKERLLTLERNEAGGQVFSALGEVSPAMGMIGTLVGLVQMLSNMSDPSSIGPAMAVALLTTLYGAMIATMIANPIAQKLWVRMNQEAKMQELWIDALIAIKSDKNPRVLEQMLTIYLPPEHRGLSGSDETSSAGERT</sequence>
<evidence type="ECO:0000256" key="2">
    <source>
        <dbReference type="ARBA" id="ARBA00008038"/>
    </source>
</evidence>
<accession>A0A3S0WB39</accession>
<reference evidence="11 12" key="1">
    <citation type="submission" date="2018-12" db="EMBL/GenBank/DDBJ databases">
        <title>three novel Halomonas strain isolated from plants.</title>
        <authorList>
            <person name="Sun C."/>
        </authorList>
    </citation>
    <scope>NUCLEOTIDE SEQUENCE [LARGE SCALE GENOMIC DNA]</scope>
    <source>
        <strain evidence="11 12">DSM 19434</strain>
    </source>
</reference>
<dbReference type="InterPro" id="IPR000540">
    <property type="entry name" value="Flag_MotA_CS"/>
</dbReference>
<keyword evidence="11" id="KW-0969">Cilium</keyword>
<dbReference type="OrthoDB" id="9806929at2"/>
<feature type="domain" description="MotA/TolQ/ExbB proton channel" evidence="10">
    <location>
        <begin position="98"/>
        <end position="213"/>
    </location>
</feature>
<keyword evidence="3" id="KW-0813">Transport</keyword>
<dbReference type="GO" id="GO:0005886">
    <property type="term" value="C:plasma membrane"/>
    <property type="evidence" value="ECO:0007669"/>
    <property type="project" value="UniProtKB-SubCell"/>
</dbReference>
<keyword evidence="12" id="KW-1185">Reference proteome</keyword>
<keyword evidence="11" id="KW-0282">Flagellum</keyword>
<evidence type="ECO:0000313" key="11">
    <source>
        <dbReference type="EMBL" id="RUR33427.1"/>
    </source>
</evidence>
<gene>
    <name evidence="11" type="ORF">ELY33_03455</name>
</gene>
<dbReference type="GO" id="GO:0071978">
    <property type="term" value="P:bacterial-type flagellum-dependent swarming motility"/>
    <property type="evidence" value="ECO:0007669"/>
    <property type="project" value="InterPro"/>
</dbReference>
<evidence type="ECO:0000313" key="12">
    <source>
        <dbReference type="Proteomes" id="UP000287336"/>
    </source>
</evidence>
<dbReference type="GO" id="GO:0006935">
    <property type="term" value="P:chemotaxis"/>
    <property type="evidence" value="ECO:0007669"/>
    <property type="project" value="InterPro"/>
</dbReference>
<keyword evidence="7 9" id="KW-1133">Transmembrane helix</keyword>
<keyword evidence="8 9" id="KW-0472">Membrane</keyword>
<comment type="similarity">
    <text evidence="2">Belongs to the MotA family.</text>
</comment>
<comment type="caution">
    <text evidence="11">The sequence shown here is derived from an EMBL/GenBank/DDBJ whole genome shotgun (WGS) entry which is preliminary data.</text>
</comment>
<dbReference type="RefSeq" id="WP_126943986.1">
    <property type="nucleotide sequence ID" value="NZ_RZHG01000007.1"/>
</dbReference>
<feature type="transmembrane region" description="Helical" evidence="9">
    <location>
        <begin position="34"/>
        <end position="52"/>
    </location>
</feature>
<evidence type="ECO:0000259" key="10">
    <source>
        <dbReference type="Pfam" id="PF01618"/>
    </source>
</evidence>
<evidence type="ECO:0000256" key="9">
    <source>
        <dbReference type="SAM" id="Phobius"/>
    </source>
</evidence>
<dbReference type="Proteomes" id="UP000287336">
    <property type="component" value="Unassembled WGS sequence"/>
</dbReference>
<dbReference type="PROSITE" id="PS01307">
    <property type="entry name" value="MOTA"/>
    <property type="match status" value="1"/>
</dbReference>
<organism evidence="11 12">
    <name type="scientific">Vreelandella andesensis</name>
    <dbReference type="NCBI Taxonomy" id="447567"/>
    <lineage>
        <taxon>Bacteria</taxon>
        <taxon>Pseudomonadati</taxon>
        <taxon>Pseudomonadota</taxon>
        <taxon>Gammaproteobacteria</taxon>
        <taxon>Oceanospirillales</taxon>
        <taxon>Halomonadaceae</taxon>
        <taxon>Vreelandella</taxon>
    </lineage>
</organism>
<evidence type="ECO:0000256" key="8">
    <source>
        <dbReference type="ARBA" id="ARBA00023136"/>
    </source>
</evidence>